<dbReference type="InterPro" id="IPR006427">
    <property type="entry name" value="Portal_HK97"/>
</dbReference>
<keyword evidence="2" id="KW-1160">Virus entry into host cell</keyword>
<protein>
    <submittedName>
        <fullName evidence="5">Portal protein</fullName>
    </submittedName>
</protein>
<evidence type="ECO:0000256" key="4">
    <source>
        <dbReference type="SAM" id="MobiDB-lite"/>
    </source>
</evidence>
<feature type="compositionally biased region" description="Basic and acidic residues" evidence="4">
    <location>
        <begin position="363"/>
        <end position="375"/>
    </location>
</feature>
<evidence type="ECO:0000256" key="2">
    <source>
        <dbReference type="ARBA" id="ARBA00023009"/>
    </source>
</evidence>
<dbReference type="Pfam" id="PF04860">
    <property type="entry name" value="Phage_portal"/>
    <property type="match status" value="1"/>
</dbReference>
<feature type="region of interest" description="Disordered" evidence="4">
    <location>
        <begin position="359"/>
        <end position="411"/>
    </location>
</feature>
<dbReference type="InterPro" id="IPR006944">
    <property type="entry name" value="Phage/GTA_portal"/>
</dbReference>
<dbReference type="Gene3D" id="3.40.140.120">
    <property type="match status" value="1"/>
</dbReference>
<evidence type="ECO:0000256" key="3">
    <source>
        <dbReference type="ARBA" id="ARBA00023219"/>
    </source>
</evidence>
<proteinExistence type="predicted"/>
<keyword evidence="3" id="KW-0231">Viral genome packaging</keyword>
<accession>A0A8S5U4L8</accession>
<keyword evidence="2" id="KW-1171">Viral genome ejection through host cell envelope</keyword>
<dbReference type="Gene3D" id="3.30.1120.70">
    <property type="match status" value="1"/>
</dbReference>
<dbReference type="Gene3D" id="1.20.1270.210">
    <property type="match status" value="1"/>
</dbReference>
<keyword evidence="1" id="KW-0118">Viral capsid assembly</keyword>
<keyword evidence="2" id="KW-1162">Viral penetration into host cytoplasm</keyword>
<evidence type="ECO:0000313" key="5">
    <source>
        <dbReference type="EMBL" id="DAF89404.1"/>
    </source>
</evidence>
<reference evidence="5" key="1">
    <citation type="journal article" date="2021" name="Proc. Natl. Acad. Sci. U.S.A.">
        <title>A Catalog of Tens of Thousands of Viruses from Human Metagenomes Reveals Hidden Associations with Chronic Diseases.</title>
        <authorList>
            <person name="Tisza M.J."/>
            <person name="Buck C.B."/>
        </authorList>
    </citation>
    <scope>NUCLEOTIDE SEQUENCE</scope>
    <source>
        <strain evidence="5">CtPUt3</strain>
    </source>
</reference>
<feature type="compositionally biased region" description="Basic and acidic residues" evidence="4">
    <location>
        <begin position="386"/>
        <end position="411"/>
    </location>
</feature>
<evidence type="ECO:0000256" key="1">
    <source>
        <dbReference type="ARBA" id="ARBA00022950"/>
    </source>
</evidence>
<dbReference type="NCBIfam" id="TIGR01537">
    <property type="entry name" value="portal_HK97"/>
    <property type="match status" value="1"/>
</dbReference>
<sequence>MMDNPLASLWRPARAAFQARRGRPAIQHVDADGITLRYTASGDNPEALDSVYRALAILEGSISQLTLDRYSRVLARPRGSATRDLQRMLGDDTPLPGFLAETTRSLAMTGNAWIRHTAAADGPRVRLLDPRRCNAVLDWATGEKTITYDGIRADDILQLRLTHAAGEPLGVSPIQAWADGLAGALDANHYAASWTQRGGRPTGILTTDQTLSADDAKRWKQSANETMTPAGGVAVLGSGLTYKQCYLTPAELQLLDVKKVNTISVARIFGIPARLMLTSGDGDSKTYANMEQESILFVRHTLMPYMREIEQALSSLMTDDVRFNVDGFLRPDTTTRYAAHKTAIEAGFLTIDEVRAIEGLNPLEKEQETERKGGDSDDTGPAEAPGDDHASDRETDQVDRDSGDDTARRRD</sequence>
<keyword evidence="1" id="KW-1188">Viral release from host cell</keyword>
<organism evidence="5">
    <name type="scientific">Siphoviridae sp. ctPUt3</name>
    <dbReference type="NCBI Taxonomy" id="2825485"/>
    <lineage>
        <taxon>Viruses</taxon>
        <taxon>Duplodnaviria</taxon>
        <taxon>Heunggongvirae</taxon>
        <taxon>Uroviricota</taxon>
        <taxon>Caudoviricetes</taxon>
    </lineage>
</organism>
<name>A0A8S5U4L8_9CAUD</name>
<dbReference type="EMBL" id="BK016010">
    <property type="protein sequence ID" value="DAF89404.1"/>
    <property type="molecule type" value="Genomic_DNA"/>
</dbReference>